<dbReference type="SUPFAM" id="SSF53335">
    <property type="entry name" value="S-adenosyl-L-methionine-dependent methyltransferases"/>
    <property type="match status" value="1"/>
</dbReference>
<keyword evidence="3" id="KW-0808">Transferase</keyword>
<evidence type="ECO:0000313" key="3">
    <source>
        <dbReference type="EMBL" id="KAK3356560.1"/>
    </source>
</evidence>
<dbReference type="Proteomes" id="UP001275084">
    <property type="component" value="Unassembled WGS sequence"/>
</dbReference>
<comment type="caution">
    <text evidence="3">The sequence shown here is derived from an EMBL/GenBank/DDBJ whole genome shotgun (WGS) entry which is preliminary data.</text>
</comment>
<dbReference type="EMBL" id="JAUIQD010000003">
    <property type="protein sequence ID" value="KAK3356560.1"/>
    <property type="molecule type" value="Genomic_DNA"/>
</dbReference>
<reference evidence="3" key="2">
    <citation type="submission" date="2023-06" db="EMBL/GenBank/DDBJ databases">
        <authorList>
            <consortium name="Lawrence Berkeley National Laboratory"/>
            <person name="Haridas S."/>
            <person name="Hensen N."/>
            <person name="Bonometti L."/>
            <person name="Westerberg I."/>
            <person name="Brannstrom I.O."/>
            <person name="Guillou S."/>
            <person name="Cros-Aarteil S."/>
            <person name="Calhoun S."/>
            <person name="Kuo A."/>
            <person name="Mondo S."/>
            <person name="Pangilinan J."/>
            <person name="Riley R."/>
            <person name="Labutti K."/>
            <person name="Andreopoulos B."/>
            <person name="Lipzen A."/>
            <person name="Chen C."/>
            <person name="Yanf M."/>
            <person name="Daum C."/>
            <person name="Ng V."/>
            <person name="Clum A."/>
            <person name="Steindorff A."/>
            <person name="Ohm R."/>
            <person name="Martin F."/>
            <person name="Silar P."/>
            <person name="Natvig D."/>
            <person name="Lalanne C."/>
            <person name="Gautier V."/>
            <person name="Ament-Velasquez S.L."/>
            <person name="Kruys A."/>
            <person name="Hutchinson M.I."/>
            <person name="Powell A.J."/>
            <person name="Barry K."/>
            <person name="Miller A.N."/>
            <person name="Grigoriev I.V."/>
            <person name="Debuchy R."/>
            <person name="Gladieux P."/>
            <person name="Thoren M.H."/>
            <person name="Johannesson H."/>
        </authorList>
    </citation>
    <scope>NUCLEOTIDE SEQUENCE</scope>
    <source>
        <strain evidence="3">CBS 955.72</strain>
    </source>
</reference>
<evidence type="ECO:0000313" key="4">
    <source>
        <dbReference type="Proteomes" id="UP001275084"/>
    </source>
</evidence>
<reference evidence="3" key="1">
    <citation type="journal article" date="2023" name="Mol. Phylogenet. Evol.">
        <title>Genome-scale phylogeny and comparative genomics of the fungal order Sordariales.</title>
        <authorList>
            <person name="Hensen N."/>
            <person name="Bonometti L."/>
            <person name="Westerberg I."/>
            <person name="Brannstrom I.O."/>
            <person name="Guillou S."/>
            <person name="Cros-Aarteil S."/>
            <person name="Calhoun S."/>
            <person name="Haridas S."/>
            <person name="Kuo A."/>
            <person name="Mondo S."/>
            <person name="Pangilinan J."/>
            <person name="Riley R."/>
            <person name="LaButti K."/>
            <person name="Andreopoulos B."/>
            <person name="Lipzen A."/>
            <person name="Chen C."/>
            <person name="Yan M."/>
            <person name="Daum C."/>
            <person name="Ng V."/>
            <person name="Clum A."/>
            <person name="Steindorff A."/>
            <person name="Ohm R.A."/>
            <person name="Martin F."/>
            <person name="Silar P."/>
            <person name="Natvig D.O."/>
            <person name="Lalanne C."/>
            <person name="Gautier V."/>
            <person name="Ament-Velasquez S.L."/>
            <person name="Kruys A."/>
            <person name="Hutchinson M.I."/>
            <person name="Powell A.J."/>
            <person name="Barry K."/>
            <person name="Miller A.N."/>
            <person name="Grigoriev I.V."/>
            <person name="Debuchy R."/>
            <person name="Gladieux P."/>
            <person name="Hiltunen Thoren M."/>
            <person name="Johannesson H."/>
        </authorList>
    </citation>
    <scope>NUCLEOTIDE SEQUENCE</scope>
    <source>
        <strain evidence="3">CBS 955.72</strain>
    </source>
</reference>
<accession>A0AAJ0MFB2</accession>
<dbReference type="GO" id="GO:0008168">
    <property type="term" value="F:methyltransferase activity"/>
    <property type="evidence" value="ECO:0007669"/>
    <property type="project" value="UniProtKB-KW"/>
</dbReference>
<organism evidence="3 4">
    <name type="scientific">Lasiosphaeria hispida</name>
    <dbReference type="NCBI Taxonomy" id="260671"/>
    <lineage>
        <taxon>Eukaryota</taxon>
        <taxon>Fungi</taxon>
        <taxon>Dikarya</taxon>
        <taxon>Ascomycota</taxon>
        <taxon>Pezizomycotina</taxon>
        <taxon>Sordariomycetes</taxon>
        <taxon>Sordariomycetidae</taxon>
        <taxon>Sordariales</taxon>
        <taxon>Lasiosphaeriaceae</taxon>
        <taxon>Lasiosphaeria</taxon>
    </lineage>
</organism>
<evidence type="ECO:0000256" key="2">
    <source>
        <dbReference type="SAM" id="MobiDB-lite"/>
    </source>
</evidence>
<dbReference type="InterPro" id="IPR029063">
    <property type="entry name" value="SAM-dependent_MTases_sf"/>
</dbReference>
<protein>
    <submittedName>
        <fullName evidence="3">S-adenosyl-L-methionine-dependent methyltransferase</fullName>
    </submittedName>
</protein>
<dbReference type="PANTHER" id="PTHR43591">
    <property type="entry name" value="METHYLTRANSFERASE"/>
    <property type="match status" value="1"/>
</dbReference>
<keyword evidence="4" id="KW-1185">Reference proteome</keyword>
<dbReference type="GO" id="GO:0032259">
    <property type="term" value="P:methylation"/>
    <property type="evidence" value="ECO:0007669"/>
    <property type="project" value="UniProtKB-KW"/>
</dbReference>
<name>A0AAJ0MFB2_9PEZI</name>
<comment type="similarity">
    <text evidence="1">Belongs to the methyltransferase superfamily. LaeA methyltransferase family.</text>
</comment>
<dbReference type="AlphaFoldDB" id="A0AAJ0MFB2"/>
<feature type="region of interest" description="Disordered" evidence="2">
    <location>
        <begin position="1"/>
        <end position="27"/>
    </location>
</feature>
<sequence>MADAAKVETPSPTPAPASQPSAQQATGALEVDLEPYDENENDGDSAFTAGPGVSETASLASSIYRFREENGRTYHAYKAGAYFLPNDENENERLDLQHNLLILTQDNQLYVSPAGKDKSKPLGRVLDAGCGTGIWTQDFADEHPESEVVGVDLSPIQPTFVAPNVQFFIDDLEAEWTFVKPFDFIYMRMLCGSIKDWPRLFTQAYTHIAPGGYIELCDPINPMRSDDDTIPETSAALKWNRLLLDASHKIGRALDSPLNYKKQLADAGFTDVVQVEYKWPINSWPKDPKHKNIGLWTHENINQGLQALSLMLFTNVLGWTADEVEILLVEVRKDLKNRRIHAYWPVFTVYGQKPT</sequence>
<dbReference type="Pfam" id="PF13489">
    <property type="entry name" value="Methyltransf_23"/>
    <property type="match status" value="1"/>
</dbReference>
<dbReference type="CDD" id="cd02440">
    <property type="entry name" value="AdoMet_MTases"/>
    <property type="match status" value="1"/>
</dbReference>
<gene>
    <name evidence="3" type="ORF">B0T25DRAFT_536984</name>
</gene>
<dbReference type="PANTHER" id="PTHR43591:SF31">
    <property type="entry name" value="LAEA-LIKE, PUTATIVE (AFU_ORTHOLOGUE AFUA_8G01930)-RELATED"/>
    <property type="match status" value="1"/>
</dbReference>
<evidence type="ECO:0000256" key="1">
    <source>
        <dbReference type="ARBA" id="ARBA00038158"/>
    </source>
</evidence>
<proteinExistence type="inferred from homology"/>
<dbReference type="Gene3D" id="3.40.50.150">
    <property type="entry name" value="Vaccinia Virus protein VP39"/>
    <property type="match status" value="1"/>
</dbReference>
<keyword evidence="3" id="KW-0489">Methyltransferase</keyword>